<evidence type="ECO:0000256" key="3">
    <source>
        <dbReference type="ARBA" id="ARBA00022679"/>
    </source>
</evidence>
<dbReference type="OrthoDB" id="9771846at2"/>
<dbReference type="Gene3D" id="3.90.550.10">
    <property type="entry name" value="Spore Coat Polysaccharide Biosynthesis Protein SpsA, Chain A"/>
    <property type="match status" value="1"/>
</dbReference>
<protein>
    <submittedName>
        <fullName evidence="5">Glycosyltransferase, GT2 family</fullName>
    </submittedName>
</protein>
<evidence type="ECO:0000259" key="4">
    <source>
        <dbReference type="Pfam" id="PF00535"/>
    </source>
</evidence>
<dbReference type="Pfam" id="PF00535">
    <property type="entry name" value="Glycos_transf_2"/>
    <property type="match status" value="1"/>
</dbReference>
<evidence type="ECO:0000256" key="1">
    <source>
        <dbReference type="ARBA" id="ARBA00006739"/>
    </source>
</evidence>
<sequence>MLRRLKYLFECYVAAKDLCRRSGGPLMAEDGRLLGYIDIIQVVGRRLVIQGWSTCPKVHLSLGDSREETVPNIDRADLAQHATPGQGEALGFALAVPYQEGPFTLTLGMAKVRYSFERPSFPSALVRRARYRWLPSFALRVLRVLPHVAVWYVARKNSARDRIRAAFSVQPEANIGALRFEKLPRSEPKPVPLTIILPVFNAFDLLKESLVRVTNNTDCPWHLIIVEDCSTDRRVRPYLRKWRSDHNRAFPAQITLIENPSNLGFIRSVNRALVLARKRGHHVVLLNSDALVPQGWASRLLAPIVADDSVASVTPLSNDAEIFSVPVMCQKAVLAPGQCDEIDAVARRLPIGSKGSDAPTGVGFCMALNQKFLEKLPQLDPSFGRGYGEEVDWCQKARALGGRHLVQPRLFVEHRGGSSFGADAKSTLITRNNARISVRYPNYNSDVQAYIRDDPLRTARLALGLAYVAQAMKGEVALYLAHCWGGGAEYYLQNRISADCAEKGGAIVLRVGGPRRWHLELHTPLGLTHGGCEDVEIIEQLLSTVEKLRVIYSCAVGDPRPHEIPDVLVRLARGRPIDVLFHDYFPLSPSYHLLDQSSEFHGIPDTSSEDQAHQFSSMGGQNAVPLRGWRAEWDKLLLQSDRCVAFSNASADLIGKAVPHLASKIVVQPHQLHHPIPSLRFSGGAGKSIGILGNINAHKGAQIVTDLARKRRETGQGPVVLIGELDPAYTSPSGLVVHGRYALSEMEALVKRYGIGAWVIPSIWPETFSYTTHEALATGLPVFVFDLGAQAEAAARASNGQVVPFGPSERRADDLFDAILAAHVLRGKAVA</sequence>
<dbReference type="InterPro" id="IPR029044">
    <property type="entry name" value="Nucleotide-diphossugar_trans"/>
</dbReference>
<feature type="domain" description="Glycosyltransferase 2-like" evidence="4">
    <location>
        <begin position="194"/>
        <end position="375"/>
    </location>
</feature>
<keyword evidence="6" id="KW-1185">Reference proteome</keyword>
<dbReference type="SUPFAM" id="SSF53756">
    <property type="entry name" value="UDP-Glycosyltransferase/glycogen phosphorylase"/>
    <property type="match status" value="1"/>
</dbReference>
<accession>A0A1I6ICN0</accession>
<dbReference type="EMBL" id="FOYO01000002">
    <property type="protein sequence ID" value="SFR64535.1"/>
    <property type="molecule type" value="Genomic_DNA"/>
</dbReference>
<evidence type="ECO:0000313" key="6">
    <source>
        <dbReference type="Proteomes" id="UP000199658"/>
    </source>
</evidence>
<dbReference type="SUPFAM" id="SSF53448">
    <property type="entry name" value="Nucleotide-diphospho-sugar transferases"/>
    <property type="match status" value="1"/>
</dbReference>
<proteinExistence type="inferred from homology"/>
<evidence type="ECO:0000313" key="5">
    <source>
        <dbReference type="EMBL" id="SFR64535.1"/>
    </source>
</evidence>
<keyword evidence="3 5" id="KW-0808">Transferase</keyword>
<reference evidence="6" key="1">
    <citation type="submission" date="2016-10" db="EMBL/GenBank/DDBJ databases">
        <authorList>
            <person name="Varghese N."/>
            <person name="Submissions S."/>
        </authorList>
    </citation>
    <scope>NUCLEOTIDE SEQUENCE [LARGE SCALE GENOMIC DNA]</scope>
    <source>
        <strain evidence="6">DSM 26921</strain>
    </source>
</reference>
<name>A0A1I6ICN0_9RHOB</name>
<keyword evidence="2" id="KW-0328">Glycosyltransferase</keyword>
<organism evidence="5 6">
    <name type="scientific">Litoreibacter janthinus</name>
    <dbReference type="NCBI Taxonomy" id="670154"/>
    <lineage>
        <taxon>Bacteria</taxon>
        <taxon>Pseudomonadati</taxon>
        <taxon>Pseudomonadota</taxon>
        <taxon>Alphaproteobacteria</taxon>
        <taxon>Rhodobacterales</taxon>
        <taxon>Roseobacteraceae</taxon>
        <taxon>Litoreibacter</taxon>
    </lineage>
</organism>
<dbReference type="AlphaFoldDB" id="A0A1I6ICN0"/>
<dbReference type="InterPro" id="IPR001173">
    <property type="entry name" value="Glyco_trans_2-like"/>
</dbReference>
<dbReference type="PANTHER" id="PTHR43179:SF12">
    <property type="entry name" value="GALACTOFURANOSYLTRANSFERASE GLFT2"/>
    <property type="match status" value="1"/>
</dbReference>
<dbReference type="Gene3D" id="3.40.50.2000">
    <property type="entry name" value="Glycogen Phosphorylase B"/>
    <property type="match status" value="1"/>
</dbReference>
<comment type="similarity">
    <text evidence="1">Belongs to the glycosyltransferase 2 family.</text>
</comment>
<dbReference type="STRING" id="670154.SAMN04488002_3699"/>
<dbReference type="Proteomes" id="UP000199658">
    <property type="component" value="Unassembled WGS sequence"/>
</dbReference>
<dbReference type="GO" id="GO:0016757">
    <property type="term" value="F:glycosyltransferase activity"/>
    <property type="evidence" value="ECO:0007669"/>
    <property type="project" value="UniProtKB-KW"/>
</dbReference>
<dbReference type="PANTHER" id="PTHR43179">
    <property type="entry name" value="RHAMNOSYLTRANSFERASE WBBL"/>
    <property type="match status" value="1"/>
</dbReference>
<gene>
    <name evidence="5" type="ORF">SAMN04488002_3699</name>
</gene>
<evidence type="ECO:0000256" key="2">
    <source>
        <dbReference type="ARBA" id="ARBA00022676"/>
    </source>
</evidence>